<dbReference type="EMBL" id="LIXN01000016">
    <property type="protein sequence ID" value="KQH81792.1"/>
    <property type="molecule type" value="Genomic_DNA"/>
</dbReference>
<dbReference type="GO" id="GO:0005886">
    <property type="term" value="C:plasma membrane"/>
    <property type="evidence" value="ECO:0007669"/>
    <property type="project" value="UniProtKB-SubCell"/>
</dbReference>
<feature type="transmembrane region" description="Helical" evidence="6">
    <location>
        <begin position="6"/>
        <end position="23"/>
    </location>
</feature>
<dbReference type="PANTHER" id="PTHR42703">
    <property type="entry name" value="NADH DEHYDROGENASE"/>
    <property type="match status" value="1"/>
</dbReference>
<dbReference type="AlphaFoldDB" id="A0A0Q2UMD2"/>
<evidence type="ECO:0000313" key="11">
    <source>
        <dbReference type="Proteomes" id="UP000051862"/>
    </source>
</evidence>
<evidence type="ECO:0000256" key="2">
    <source>
        <dbReference type="ARBA" id="ARBA00022475"/>
    </source>
</evidence>
<feature type="transmembrane region" description="Helical" evidence="6">
    <location>
        <begin position="208"/>
        <end position="227"/>
    </location>
</feature>
<dbReference type="PATRIC" id="fig|277988.4.peg.2010"/>
<feature type="transmembrane region" description="Helical" evidence="6">
    <location>
        <begin position="426"/>
        <end position="450"/>
    </location>
</feature>
<reference evidence="10 12" key="3">
    <citation type="submission" date="2016-10" db="EMBL/GenBank/DDBJ databases">
        <authorList>
            <person name="de Groot N.N."/>
        </authorList>
    </citation>
    <scope>NUCLEOTIDE SEQUENCE [LARGE SCALE GENOMIC DNA]</scope>
    <source>
        <strain evidence="10 12">OGL-20</strain>
    </source>
</reference>
<protein>
    <submittedName>
        <fullName evidence="10">Membrane bound hydrogenase subunit mbhH</fullName>
    </submittedName>
    <submittedName>
        <fullName evidence="9">NADH:ubiquinone oxidoreductase</fullName>
    </submittedName>
</protein>
<dbReference type="OrthoDB" id="371891at2157"/>
<feature type="transmembrane region" description="Helical" evidence="6">
    <location>
        <begin position="471"/>
        <end position="492"/>
    </location>
</feature>
<feature type="transmembrane region" description="Helical" evidence="6">
    <location>
        <begin position="143"/>
        <end position="160"/>
    </location>
</feature>
<dbReference type="GeneID" id="33335029"/>
<feature type="transmembrane region" description="Helical" evidence="6">
    <location>
        <begin position="315"/>
        <end position="334"/>
    </location>
</feature>
<keyword evidence="3 6" id="KW-0812">Transmembrane</keyword>
<dbReference type="EMBL" id="FOIW01000003">
    <property type="protein sequence ID" value="SEW24487.1"/>
    <property type="molecule type" value="Genomic_DNA"/>
</dbReference>
<keyword evidence="13" id="KW-1185">Reference proteome</keyword>
<dbReference type="PANTHER" id="PTHR42703:SF1">
    <property type="entry name" value="NA(+)_H(+) ANTIPORTER SUBUNIT D1"/>
    <property type="match status" value="1"/>
</dbReference>
<feature type="transmembrane region" description="Helical" evidence="6">
    <location>
        <begin position="87"/>
        <end position="108"/>
    </location>
</feature>
<sequence>MIEHLPALMIAVPLLGAFIAPLLKKKGSAPAVWAIIITGVTLGMALLLVREVLAQGMMVYVFGADRPTLVLPSGYRVPVRIIFEVDAIGAFMALSATLMSFIGALYSYSHVRNETGLEKYYALLLLLEVGILGMVLTGDLFNLFVFLEIAGIAGSALVGFRNYRGEASEAGIKYLIVSAVASLMVLFSIGLLYGQYGNLNMAYLSTQISFNTVDMIALGILFASFAMKCGSVPTHHWVPDAYTEVPSGINPPLLVATYASLYALFRVSFSLFGKVTMNMSSLGWIMSILGVLTMFIGVTMALVQKDVKRLMSYHAISQTGYMLLGVGVGLAVLNDPAKLAAFGRDAMAGGIFHIINHIIYKSLLLMTAGALFYVTGTRNLNEMGGLARKMPYTTIAFIVGAAAISGIPPFNGFASKFLIYETSYQLSPIFAVFAMVTSVLTLASFVKVFASAFLGPPVKKYEEVREVPRSMVVAMLILAALCILFGLFPNVVLDKLVYPAVDALLKLSSYQTWGGLP</sequence>
<evidence type="ECO:0000256" key="5">
    <source>
        <dbReference type="ARBA" id="ARBA00023136"/>
    </source>
</evidence>
<evidence type="ECO:0000313" key="9">
    <source>
        <dbReference type="EMBL" id="KQH81792.1"/>
    </source>
</evidence>
<feature type="transmembrane region" description="Helical" evidence="6">
    <location>
        <begin position="248"/>
        <end position="269"/>
    </location>
</feature>
<gene>
    <name evidence="8" type="ORF">A3L14_11340</name>
    <name evidence="9" type="ORF">AMR53_09560</name>
    <name evidence="10" type="ORF">SAMN05216170_2382</name>
</gene>
<keyword evidence="9" id="KW-0830">Ubiquinone</keyword>
<evidence type="ECO:0000313" key="10">
    <source>
        <dbReference type="EMBL" id="SEW24487.1"/>
    </source>
</evidence>
<feature type="transmembrane region" description="Helical" evidence="6">
    <location>
        <begin position="30"/>
        <end position="49"/>
    </location>
</feature>
<reference evidence="8 13" key="2">
    <citation type="submission" date="2016-04" db="EMBL/GenBank/DDBJ databases">
        <title>Complete genome sequence of Thermococcus thioreducens type strain OGL-20P.</title>
        <authorList>
            <person name="Oger P.M."/>
        </authorList>
    </citation>
    <scope>NUCLEOTIDE SEQUENCE [LARGE SCALE GENOMIC DNA]</scope>
    <source>
        <strain evidence="8 13">OGL-20P</strain>
    </source>
</reference>
<dbReference type="Pfam" id="PF00361">
    <property type="entry name" value="Proton_antipo_M"/>
    <property type="match status" value="1"/>
</dbReference>
<keyword evidence="4 6" id="KW-1133">Transmembrane helix</keyword>
<feature type="transmembrane region" description="Helical" evidence="6">
    <location>
        <begin position="354"/>
        <end position="374"/>
    </location>
</feature>
<evidence type="ECO:0000256" key="3">
    <source>
        <dbReference type="ARBA" id="ARBA00022692"/>
    </source>
</evidence>
<keyword evidence="2" id="KW-1003">Cell membrane</keyword>
<dbReference type="InterPro" id="IPR050586">
    <property type="entry name" value="CPA3_Na-H_Antiporter_D"/>
</dbReference>
<dbReference type="RefSeq" id="WP_055430037.1">
    <property type="nucleotide sequence ID" value="NZ_CP015105.1"/>
</dbReference>
<reference evidence="9 11" key="1">
    <citation type="submission" date="2015-08" db="EMBL/GenBank/DDBJ databases">
        <title>Thermococcus thioreducens DSM 14981 genome sequencing.</title>
        <authorList>
            <person name="Hong S.-J."/>
            <person name="Kim M.-C."/>
            <person name="Shin J.-H."/>
        </authorList>
    </citation>
    <scope>NUCLEOTIDE SEQUENCE [LARGE SCALE GENOMIC DNA]</scope>
    <source>
        <strain evidence="9 11">DSM 14981</strain>
    </source>
</reference>
<dbReference type="NCBIfam" id="NF006240">
    <property type="entry name" value="PRK08376.1"/>
    <property type="match status" value="1"/>
</dbReference>
<dbReference type="STRING" id="277988.SAMN05216170_2382"/>
<dbReference type="KEGG" id="ttd:A3L14_11340"/>
<evidence type="ECO:0000313" key="13">
    <source>
        <dbReference type="Proteomes" id="UP000250136"/>
    </source>
</evidence>
<feature type="transmembrane region" description="Helical" evidence="6">
    <location>
        <begin position="172"/>
        <end position="196"/>
    </location>
</feature>
<dbReference type="Proteomes" id="UP000182125">
    <property type="component" value="Unassembled WGS sequence"/>
</dbReference>
<organism evidence="9 11">
    <name type="scientific">Thermococcus thioreducens</name>
    <dbReference type="NCBI Taxonomy" id="277988"/>
    <lineage>
        <taxon>Archaea</taxon>
        <taxon>Methanobacteriati</taxon>
        <taxon>Methanobacteriota</taxon>
        <taxon>Thermococci</taxon>
        <taxon>Thermococcales</taxon>
        <taxon>Thermococcaceae</taxon>
        <taxon>Thermococcus</taxon>
    </lineage>
</organism>
<evidence type="ECO:0000256" key="1">
    <source>
        <dbReference type="ARBA" id="ARBA00004651"/>
    </source>
</evidence>
<dbReference type="EMBL" id="CP015105">
    <property type="protein sequence ID" value="ASJ13435.1"/>
    <property type="molecule type" value="Genomic_DNA"/>
</dbReference>
<evidence type="ECO:0000259" key="7">
    <source>
        <dbReference type="Pfam" id="PF00361"/>
    </source>
</evidence>
<dbReference type="Proteomes" id="UP000051862">
    <property type="component" value="Unassembled WGS sequence"/>
</dbReference>
<evidence type="ECO:0000256" key="4">
    <source>
        <dbReference type="ARBA" id="ARBA00022989"/>
    </source>
</evidence>
<keyword evidence="5 6" id="KW-0472">Membrane</keyword>
<feature type="transmembrane region" description="Helical" evidence="6">
    <location>
        <begin position="281"/>
        <end position="303"/>
    </location>
</feature>
<feature type="transmembrane region" description="Helical" evidence="6">
    <location>
        <begin position="120"/>
        <end position="137"/>
    </location>
</feature>
<proteinExistence type="predicted"/>
<dbReference type="InterPro" id="IPR001750">
    <property type="entry name" value="ND/Mrp_TM"/>
</dbReference>
<comment type="subcellular location">
    <subcellularLocation>
        <location evidence="1">Cell membrane</location>
        <topology evidence="1">Multi-pass membrane protein</topology>
    </subcellularLocation>
</comment>
<name>A0A0Q2UMD2_9EURY</name>
<dbReference type="Proteomes" id="UP000250136">
    <property type="component" value="Chromosome"/>
</dbReference>
<evidence type="ECO:0000313" key="12">
    <source>
        <dbReference type="Proteomes" id="UP000182125"/>
    </source>
</evidence>
<dbReference type="PRINTS" id="PR01434">
    <property type="entry name" value="NADHDHGNASE5"/>
</dbReference>
<evidence type="ECO:0000256" key="6">
    <source>
        <dbReference type="SAM" id="Phobius"/>
    </source>
</evidence>
<feature type="domain" description="NADH:quinone oxidoreductase/Mrp antiporter transmembrane" evidence="7">
    <location>
        <begin position="138"/>
        <end position="441"/>
    </location>
</feature>
<feature type="transmembrane region" description="Helical" evidence="6">
    <location>
        <begin position="395"/>
        <end position="414"/>
    </location>
</feature>
<evidence type="ECO:0000313" key="8">
    <source>
        <dbReference type="EMBL" id="ASJ13435.1"/>
    </source>
</evidence>
<accession>A0A0Q2UMD2</accession>